<dbReference type="PATRIC" id="fig|83560.10.peg.108"/>
<evidence type="ECO:0000256" key="5">
    <source>
        <dbReference type="ARBA" id="ARBA00022692"/>
    </source>
</evidence>
<name>A0A069ZNP7_CHLMR</name>
<feature type="transmembrane region" description="Helical" evidence="8">
    <location>
        <begin position="179"/>
        <end position="199"/>
    </location>
</feature>
<dbReference type="OMA" id="ILMAPEY"/>
<feature type="transmembrane region" description="Helical" evidence="8">
    <location>
        <begin position="389"/>
        <end position="410"/>
    </location>
</feature>
<evidence type="ECO:0000313" key="10">
    <source>
        <dbReference type="Proteomes" id="UP000260363"/>
    </source>
</evidence>
<dbReference type="KEGG" id="cmm:NC80_00555"/>
<gene>
    <name evidence="9" type="ORF">BD36_00595</name>
</gene>
<feature type="transmembrane region" description="Helical" evidence="8">
    <location>
        <begin position="345"/>
        <end position="368"/>
    </location>
</feature>
<keyword evidence="6 8" id="KW-1133">Transmembrane helix</keyword>
<evidence type="ECO:0000256" key="6">
    <source>
        <dbReference type="ARBA" id="ARBA00022989"/>
    </source>
</evidence>
<feature type="transmembrane region" description="Helical" evidence="8">
    <location>
        <begin position="236"/>
        <end position="260"/>
    </location>
</feature>
<dbReference type="Pfam" id="PF01235">
    <property type="entry name" value="Na_Ala_symp"/>
    <property type="match status" value="1"/>
</dbReference>
<protein>
    <submittedName>
        <fullName evidence="9">Cytochrome C551</fullName>
    </submittedName>
</protein>
<dbReference type="Proteomes" id="UP000260363">
    <property type="component" value="Chromosome"/>
</dbReference>
<dbReference type="GO" id="GO:0005283">
    <property type="term" value="F:amino acid:sodium symporter activity"/>
    <property type="evidence" value="ECO:0007669"/>
    <property type="project" value="InterPro"/>
</dbReference>
<feature type="transmembrane region" description="Helical" evidence="8">
    <location>
        <begin position="416"/>
        <end position="435"/>
    </location>
</feature>
<evidence type="ECO:0000256" key="3">
    <source>
        <dbReference type="ARBA" id="ARBA00022448"/>
    </source>
</evidence>
<dbReference type="AlphaFoldDB" id="A0A069ZNP7"/>
<keyword evidence="5 8" id="KW-0812">Transmembrane</keyword>
<dbReference type="GeneID" id="1245638"/>
<evidence type="ECO:0000256" key="8">
    <source>
        <dbReference type="RuleBase" id="RU363064"/>
    </source>
</evidence>
<dbReference type="PANTHER" id="PTHR30330">
    <property type="entry name" value="AGSS FAMILY TRANSPORTER, SODIUM-ALANINE"/>
    <property type="match status" value="1"/>
</dbReference>
<sequence>MLRFLEQINSFLTFFCVFPLILFLGGILTWKLRGLQFTSLGTSFRLMLSNQQEPSVSEGKGVSRYEAVAGMLAGNFGTGNIAGMAIAVVNGGPGALLWIWIVTFLAAIVQYAGAFLGCKYRQFQAASQEYIGGPIACLGYKMKSRFLAGAFCIAGLISAFFAGNFVQVNGIVSLCADSVYTKILAGVLLALSIYPVLAGGNTRVLRFSAKAIPFVAGFYFLFSVIVLAIHCDKILPALHLVFSSALGIKAGIAGIGGYTIGQVISTGLNRAIMATDCGNGMVSILQSNSKSSNPVADGLVTLLPPVIVAVVCSITMMVLLVTGAYESGELGVLMVMHAFKSSLGMWGGSVVFISMLLFGYTTVLSWFACAEKSLEYMIPGRRANLWLKAVYILVIPMGGVLGMQSVWALSDLGFCGMVIFNAISLIALFKEVIATRDEVALLRKKATAQVDPLRQ</sequence>
<dbReference type="NCBIfam" id="TIGR00835">
    <property type="entry name" value="agcS"/>
    <property type="match status" value="1"/>
</dbReference>
<dbReference type="RefSeq" id="WP_010229391.1">
    <property type="nucleotide sequence ID" value="NZ_CP007217.1"/>
</dbReference>
<dbReference type="PRINTS" id="PR00175">
    <property type="entry name" value="NAALASMPORT"/>
</dbReference>
<evidence type="ECO:0000313" key="9">
    <source>
        <dbReference type="EMBL" id="AJR10211.1"/>
    </source>
</evidence>
<feature type="transmembrane region" description="Helical" evidence="8">
    <location>
        <begin position="146"/>
        <end position="167"/>
    </location>
</feature>
<feature type="transmembrane region" description="Helical" evidence="8">
    <location>
        <begin position="211"/>
        <end position="230"/>
    </location>
</feature>
<reference evidence="9 10" key="1">
    <citation type="submission" date="2014-02" db="EMBL/GenBank/DDBJ databases">
        <authorList>
            <person name="Chen C."/>
            <person name="Conrad T.A."/>
            <person name="Zhou Z."/>
            <person name="Lai Z."/>
            <person name="Zhong G."/>
        </authorList>
    </citation>
    <scope>NUCLEOTIDE SEQUENCE [LARGE SCALE GENOMIC DNA]</scope>
    <source>
        <strain evidence="9 10">Nigg3-28</strain>
    </source>
</reference>
<dbReference type="STRING" id="83560.NC80_00555"/>
<feature type="transmembrane region" description="Helical" evidence="8">
    <location>
        <begin position="67"/>
        <end position="89"/>
    </location>
</feature>
<dbReference type="GO" id="GO:0005886">
    <property type="term" value="C:plasma membrane"/>
    <property type="evidence" value="ECO:0007669"/>
    <property type="project" value="UniProtKB-SubCell"/>
</dbReference>
<dbReference type="KEGG" id="cmg:NC81_00565"/>
<organism evidence="9 10">
    <name type="scientific">Chlamydia muridarum</name>
    <dbReference type="NCBI Taxonomy" id="83560"/>
    <lineage>
        <taxon>Bacteria</taxon>
        <taxon>Pseudomonadati</taxon>
        <taxon>Chlamydiota</taxon>
        <taxon>Chlamydiia</taxon>
        <taxon>Chlamydiales</taxon>
        <taxon>Chlamydiaceae</taxon>
        <taxon>Chlamydia/Chlamydophila group</taxon>
        <taxon>Chlamydia</taxon>
    </lineage>
</organism>
<comment type="similarity">
    <text evidence="2 8">Belongs to the alanine or glycine:cation symporter (AGCS) (TC 2.A.25) family.</text>
</comment>
<evidence type="ECO:0000256" key="4">
    <source>
        <dbReference type="ARBA" id="ARBA00022475"/>
    </source>
</evidence>
<evidence type="ECO:0000256" key="1">
    <source>
        <dbReference type="ARBA" id="ARBA00004651"/>
    </source>
</evidence>
<evidence type="ECO:0000256" key="7">
    <source>
        <dbReference type="ARBA" id="ARBA00023136"/>
    </source>
</evidence>
<keyword evidence="8" id="KW-0769">Symport</keyword>
<feature type="transmembrane region" description="Helical" evidence="8">
    <location>
        <begin position="95"/>
        <end position="118"/>
    </location>
</feature>
<dbReference type="PANTHER" id="PTHR30330:SF14">
    <property type="entry name" value="SODIUM_AMINO ACID (ALANINE) SYMPORTER"/>
    <property type="match status" value="1"/>
</dbReference>
<feature type="transmembrane region" description="Helical" evidence="8">
    <location>
        <begin position="12"/>
        <end position="30"/>
    </location>
</feature>
<proteinExistence type="inferred from homology"/>
<comment type="subcellular location">
    <subcellularLocation>
        <location evidence="1 8">Cell membrane</location>
        <topology evidence="1 8">Multi-pass membrane protein</topology>
    </subcellularLocation>
</comment>
<keyword evidence="7 8" id="KW-0472">Membrane</keyword>
<dbReference type="KEGG" id="cmx:DNC_00565"/>
<evidence type="ECO:0000256" key="2">
    <source>
        <dbReference type="ARBA" id="ARBA00009261"/>
    </source>
</evidence>
<dbReference type="InterPro" id="IPR001463">
    <property type="entry name" value="Na/Ala_symport"/>
</dbReference>
<dbReference type="EMBL" id="CP007217">
    <property type="protein sequence ID" value="AJR10211.1"/>
    <property type="molecule type" value="Genomic_DNA"/>
</dbReference>
<keyword evidence="4 8" id="KW-1003">Cell membrane</keyword>
<accession>A0A069ZNP7</accession>
<feature type="transmembrane region" description="Helical" evidence="8">
    <location>
        <begin position="299"/>
        <end position="325"/>
    </location>
</feature>
<keyword evidence="3 8" id="KW-0813">Transport</keyword>